<keyword evidence="1" id="KW-1133">Transmembrane helix</keyword>
<dbReference type="EMBL" id="AAOG01000002">
    <property type="protein sequence ID" value="EAR12437.1"/>
    <property type="molecule type" value="Genomic_DNA"/>
</dbReference>
<feature type="transmembrane region" description="Helical" evidence="1">
    <location>
        <begin position="20"/>
        <end position="37"/>
    </location>
</feature>
<organism evidence="2 3">
    <name type="scientific">Polaribacter irgensii 23-P</name>
    <dbReference type="NCBI Taxonomy" id="313594"/>
    <lineage>
        <taxon>Bacteria</taxon>
        <taxon>Pseudomonadati</taxon>
        <taxon>Bacteroidota</taxon>
        <taxon>Flavobacteriia</taxon>
        <taxon>Flavobacteriales</taxon>
        <taxon>Flavobacteriaceae</taxon>
    </lineage>
</organism>
<dbReference type="STRING" id="313594.PI23P_07425"/>
<dbReference type="Proteomes" id="UP000003053">
    <property type="component" value="Unassembled WGS sequence"/>
</dbReference>
<keyword evidence="3" id="KW-1185">Reference proteome</keyword>
<name>A4BZ44_9FLAO</name>
<keyword evidence="1" id="KW-0812">Transmembrane</keyword>
<reference evidence="2 3" key="1">
    <citation type="submission" date="2006-02" db="EMBL/GenBank/DDBJ databases">
        <authorList>
            <person name="Murray A."/>
            <person name="Staley J."/>
            <person name="Ferriera S."/>
            <person name="Johnson J."/>
            <person name="Kravitz S."/>
            <person name="Halpern A."/>
            <person name="Remington K."/>
            <person name="Beeson K."/>
            <person name="Tran B."/>
            <person name="Rogers Y.-H."/>
            <person name="Friedman R."/>
            <person name="Venter J.C."/>
        </authorList>
    </citation>
    <scope>NUCLEOTIDE SEQUENCE [LARGE SCALE GENOMIC DNA]</scope>
    <source>
        <strain evidence="2 3">23-P</strain>
    </source>
</reference>
<gene>
    <name evidence="2" type="ORF">PI23P_07425</name>
</gene>
<evidence type="ECO:0000256" key="1">
    <source>
        <dbReference type="SAM" id="Phobius"/>
    </source>
</evidence>
<comment type="caution">
    <text evidence="2">The sequence shown here is derived from an EMBL/GenBank/DDBJ whole genome shotgun (WGS) entry which is preliminary data.</text>
</comment>
<accession>A4BZ44</accession>
<evidence type="ECO:0000313" key="2">
    <source>
        <dbReference type="EMBL" id="EAR12437.1"/>
    </source>
</evidence>
<keyword evidence="1" id="KW-0472">Membrane</keyword>
<dbReference type="HOGENOM" id="CLU_2438276_0_0_10"/>
<evidence type="ECO:0000313" key="3">
    <source>
        <dbReference type="Proteomes" id="UP000003053"/>
    </source>
</evidence>
<dbReference type="AlphaFoldDB" id="A4BZ44"/>
<protein>
    <submittedName>
        <fullName evidence="2">Uncharacterized protein</fullName>
    </submittedName>
</protein>
<proteinExistence type="predicted"/>
<sequence>MYGIQKPVERNKTFTTLPMLTFLKIILTTTMLLFGCITHETASENQKNSKACKAHKSHETASSFHSKITKKIELKCSEKLKAKAPIAGIN</sequence>